<dbReference type="NCBIfam" id="NF038083">
    <property type="entry name" value="CU044_5270_fam"/>
    <property type="match status" value="1"/>
</dbReference>
<keyword evidence="1" id="KW-1133">Transmembrane helix</keyword>
<name>A0A7W3N329_9ACTN</name>
<comment type="caution">
    <text evidence="2">The sequence shown here is derived from an EMBL/GenBank/DDBJ whole genome shotgun (WGS) entry which is preliminary data.</text>
</comment>
<feature type="transmembrane region" description="Helical" evidence="1">
    <location>
        <begin position="55"/>
        <end position="74"/>
    </location>
</feature>
<evidence type="ECO:0000313" key="3">
    <source>
        <dbReference type="Proteomes" id="UP000539313"/>
    </source>
</evidence>
<keyword evidence="1" id="KW-0812">Transmembrane</keyword>
<evidence type="ECO:0000313" key="2">
    <source>
        <dbReference type="EMBL" id="MBA9006532.1"/>
    </source>
</evidence>
<reference evidence="2 3" key="1">
    <citation type="submission" date="2020-08" db="EMBL/GenBank/DDBJ databases">
        <title>Sequencing the genomes of 1000 actinobacteria strains.</title>
        <authorList>
            <person name="Klenk H.-P."/>
        </authorList>
    </citation>
    <scope>NUCLEOTIDE SEQUENCE [LARGE SCALE GENOMIC DNA]</scope>
    <source>
        <strain evidence="2 3">DSM 45823</strain>
    </source>
</reference>
<dbReference type="RefSeq" id="WP_182707414.1">
    <property type="nucleotide sequence ID" value="NZ_JACJII010000001.1"/>
</dbReference>
<evidence type="ECO:0000256" key="1">
    <source>
        <dbReference type="SAM" id="Phobius"/>
    </source>
</evidence>
<keyword evidence="3" id="KW-1185">Reference proteome</keyword>
<dbReference type="Proteomes" id="UP000539313">
    <property type="component" value="Unassembled WGS sequence"/>
</dbReference>
<organism evidence="2 3">
    <name type="scientific">Thermomonospora cellulosilytica</name>
    <dbReference type="NCBI Taxonomy" id="1411118"/>
    <lineage>
        <taxon>Bacteria</taxon>
        <taxon>Bacillati</taxon>
        <taxon>Actinomycetota</taxon>
        <taxon>Actinomycetes</taxon>
        <taxon>Streptosporangiales</taxon>
        <taxon>Thermomonosporaceae</taxon>
        <taxon>Thermomonospora</taxon>
    </lineage>
</organism>
<dbReference type="AlphaFoldDB" id="A0A7W3N329"/>
<gene>
    <name evidence="2" type="ORF">HNR21_005414</name>
</gene>
<proteinExistence type="predicted"/>
<keyword evidence="1" id="KW-0472">Membrane</keyword>
<protein>
    <submittedName>
        <fullName evidence="2">Uncharacterized protein</fullName>
    </submittedName>
</protein>
<sequence length="378" mass="40849">MSTGVNVNPEKTLAALEPAALTEITEEAHARRRDHDLARALAAEPARGRARRRPMLLLATGLAAGAVAAGAVVVTGTGDAAPPAPGVSRSADAVDARSFLLASARTAEQAPDTTGAYYYTRMREQRMVRALVDKLSPGEQARKELRPTRKELPFTAFVTTTQDSWHGRSRAGRARTVTGLDREITFSTPADEAAWRKMGSPELEEWSARPQTNDYDFPAAELTPEQRRSEPGELAKLPTDEKALEKVLRGWHRATDRQAIRHDGVPTGTGFAEFVFYEAENLLSGAARPGTRAAFYRLLAAQPGIVMGGRVTDLLGRGGVALAYRSAAGEQRLIIDPATAALLGREAYQPLKRGRAPIRVLAQAMVIEGWVGDIGERP</sequence>
<dbReference type="EMBL" id="JACJII010000001">
    <property type="protein sequence ID" value="MBA9006532.1"/>
    <property type="molecule type" value="Genomic_DNA"/>
</dbReference>
<accession>A0A7W3N329</accession>
<dbReference type="InterPro" id="IPR047789">
    <property type="entry name" value="CU044_5270-like"/>
</dbReference>